<keyword evidence="2" id="KW-1185">Reference proteome</keyword>
<dbReference type="Proteomes" id="UP000599437">
    <property type="component" value="Unassembled WGS sequence"/>
</dbReference>
<evidence type="ECO:0000313" key="2">
    <source>
        <dbReference type="Proteomes" id="UP000599437"/>
    </source>
</evidence>
<dbReference type="EMBL" id="BMVO01000044">
    <property type="protein sequence ID" value="GHB32234.1"/>
    <property type="molecule type" value="Genomic_DNA"/>
</dbReference>
<organism evidence="1 2">
    <name type="scientific">Streptomyces chryseus</name>
    <dbReference type="NCBI Taxonomy" id="68186"/>
    <lineage>
        <taxon>Bacteria</taxon>
        <taxon>Bacillati</taxon>
        <taxon>Actinomycetota</taxon>
        <taxon>Actinomycetes</taxon>
        <taxon>Kitasatosporales</taxon>
        <taxon>Streptomycetaceae</taxon>
        <taxon>Streptomyces</taxon>
    </lineage>
</organism>
<name>A0ABQ3EEH4_9ACTN</name>
<accession>A0ABQ3EEH4</accession>
<protein>
    <submittedName>
        <fullName evidence="1">Uncharacterized protein</fullName>
    </submittedName>
</protein>
<evidence type="ECO:0000313" key="1">
    <source>
        <dbReference type="EMBL" id="GHB32234.1"/>
    </source>
</evidence>
<sequence length="52" mass="6190">MYKATRETGATEDNLKNIVTLRPQEQYFKDNGRHAQRLTLENIDIDYLDLNY</sequence>
<gene>
    <name evidence="1" type="ORF">GCM10010346_64450</name>
</gene>
<proteinExistence type="predicted"/>
<dbReference type="RefSeq" id="WP_170198295.1">
    <property type="nucleotide sequence ID" value="NZ_BMVO01000044.1"/>
</dbReference>
<comment type="caution">
    <text evidence="1">The sequence shown here is derived from an EMBL/GenBank/DDBJ whole genome shotgun (WGS) entry which is preliminary data.</text>
</comment>
<reference evidence="2" key="1">
    <citation type="journal article" date="2019" name="Int. J. Syst. Evol. Microbiol.">
        <title>The Global Catalogue of Microorganisms (GCM) 10K type strain sequencing project: providing services to taxonomists for standard genome sequencing and annotation.</title>
        <authorList>
            <consortium name="The Broad Institute Genomics Platform"/>
            <consortium name="The Broad Institute Genome Sequencing Center for Infectious Disease"/>
            <person name="Wu L."/>
            <person name="Ma J."/>
        </authorList>
    </citation>
    <scope>NUCLEOTIDE SEQUENCE [LARGE SCALE GENOMIC DNA]</scope>
    <source>
        <strain evidence="2">JCM 4737</strain>
    </source>
</reference>